<organism evidence="5 6">
    <name type="scientific">Acuticoccus mangrovi</name>
    <dbReference type="NCBI Taxonomy" id="2796142"/>
    <lineage>
        <taxon>Bacteria</taxon>
        <taxon>Pseudomonadati</taxon>
        <taxon>Pseudomonadota</taxon>
        <taxon>Alphaproteobacteria</taxon>
        <taxon>Hyphomicrobiales</taxon>
        <taxon>Amorphaceae</taxon>
        <taxon>Acuticoccus</taxon>
    </lineage>
</organism>
<evidence type="ECO:0000256" key="3">
    <source>
        <dbReference type="ARBA" id="ARBA00022989"/>
    </source>
</evidence>
<reference evidence="5" key="1">
    <citation type="submission" date="2020-12" db="EMBL/GenBank/DDBJ databases">
        <title>Bacterial taxonomy.</title>
        <authorList>
            <person name="Pan X."/>
        </authorList>
    </citation>
    <scope>NUCLEOTIDE SEQUENCE</scope>
    <source>
        <strain evidence="5">B2012</strain>
    </source>
</reference>
<comment type="caution">
    <text evidence="5">The sequence shown here is derived from an EMBL/GenBank/DDBJ whole genome shotgun (WGS) entry which is preliminary data.</text>
</comment>
<feature type="region of interest" description="Disordered" evidence="4">
    <location>
        <begin position="1"/>
        <end position="31"/>
    </location>
</feature>
<evidence type="ECO:0000256" key="2">
    <source>
        <dbReference type="ARBA" id="ARBA00022692"/>
    </source>
</evidence>
<keyword evidence="3" id="KW-0472">Membrane</keyword>
<dbReference type="RefSeq" id="WP_198882366.1">
    <property type="nucleotide sequence ID" value="NZ_JAEKJA010000009.1"/>
</dbReference>
<dbReference type="Pfam" id="PF13704">
    <property type="entry name" value="Glyco_tranf_2_4"/>
    <property type="match status" value="1"/>
</dbReference>
<dbReference type="GO" id="GO:0016020">
    <property type="term" value="C:membrane"/>
    <property type="evidence" value="ECO:0007669"/>
    <property type="project" value="UniProtKB-SubCell"/>
</dbReference>
<name>A0A934IMB5_9HYPH</name>
<dbReference type="EMBL" id="JAEKJA010000009">
    <property type="protein sequence ID" value="MBJ3776462.1"/>
    <property type="molecule type" value="Genomic_DNA"/>
</dbReference>
<keyword evidence="2" id="KW-0812">Transmembrane</keyword>
<dbReference type="PANTHER" id="PTHR21461">
    <property type="entry name" value="GLYCOSYLTRANSFERASE FAMILY 92 PROTEIN"/>
    <property type="match status" value="1"/>
</dbReference>
<dbReference type="Proteomes" id="UP000609531">
    <property type="component" value="Unassembled WGS sequence"/>
</dbReference>
<protein>
    <submittedName>
        <fullName evidence="5">Glycosyltransferase family 2 protein</fullName>
    </submittedName>
</protein>
<dbReference type="Gene3D" id="3.90.550.10">
    <property type="entry name" value="Spore Coat Polysaccharide Biosynthesis Protein SpsA, Chain A"/>
    <property type="match status" value="1"/>
</dbReference>
<comment type="subcellular location">
    <subcellularLocation>
        <location evidence="1">Membrane</location>
        <topology evidence="1">Single-pass membrane protein</topology>
    </subcellularLocation>
</comment>
<dbReference type="PANTHER" id="PTHR21461:SF69">
    <property type="entry name" value="GLYCOSYLTRANSFERASE FAMILY 92 PROTEIN"/>
    <property type="match status" value="1"/>
</dbReference>
<dbReference type="CDD" id="cd00761">
    <property type="entry name" value="Glyco_tranf_GTA_type"/>
    <property type="match status" value="1"/>
</dbReference>
<dbReference type="SUPFAM" id="SSF53448">
    <property type="entry name" value="Nucleotide-diphospho-sugar transferases"/>
    <property type="match status" value="1"/>
</dbReference>
<keyword evidence="6" id="KW-1185">Reference proteome</keyword>
<evidence type="ECO:0000313" key="6">
    <source>
        <dbReference type="Proteomes" id="UP000609531"/>
    </source>
</evidence>
<dbReference type="GO" id="GO:0005737">
    <property type="term" value="C:cytoplasm"/>
    <property type="evidence" value="ECO:0007669"/>
    <property type="project" value="TreeGrafter"/>
</dbReference>
<dbReference type="GO" id="GO:0016757">
    <property type="term" value="F:glycosyltransferase activity"/>
    <property type="evidence" value="ECO:0007669"/>
    <property type="project" value="TreeGrafter"/>
</dbReference>
<gene>
    <name evidence="5" type="ORF">JCR33_12220</name>
</gene>
<accession>A0A934IMB5</accession>
<proteinExistence type="predicted"/>
<sequence length="311" mass="34735">MTPPPEVSDAEPAPSRPRSANRRERPPIRRRDGLPTVTLVAILKNEAPYVDEWIEAHRLIGFDAMILYDNASTDGTGERLAAHAGRGVRVIDWPDRPERRAPPQIAAYRHATARLRTEWAAFFDGDEFLNLHKHDSVGAMLAEIPPEAEAVGVSWRVFGSSGAIAASAEPVTERFVRAAPAAMPANTMIKTIARTDRLVRMAIHKGVFLSHQHDGDPVGRYVTPSGRPMVFGDNGRPTEPEWETAQLNHYVVKSREEFAAKMRRGRAAKRSGGADKFYSDEEASRHFRVHDRNDEEDRSLLDLLARLRGAR</sequence>
<evidence type="ECO:0000313" key="5">
    <source>
        <dbReference type="EMBL" id="MBJ3776462.1"/>
    </source>
</evidence>
<dbReference type="AlphaFoldDB" id="A0A934IMB5"/>
<dbReference type="InterPro" id="IPR029044">
    <property type="entry name" value="Nucleotide-diphossugar_trans"/>
</dbReference>
<evidence type="ECO:0000256" key="4">
    <source>
        <dbReference type="SAM" id="MobiDB-lite"/>
    </source>
</evidence>
<feature type="compositionally biased region" description="Basic and acidic residues" evidence="4">
    <location>
        <begin position="21"/>
        <end position="31"/>
    </location>
</feature>
<evidence type="ECO:0000256" key="1">
    <source>
        <dbReference type="ARBA" id="ARBA00004167"/>
    </source>
</evidence>
<keyword evidence="3" id="KW-1133">Transmembrane helix</keyword>